<dbReference type="STRING" id="80852.AWOD_I_1654"/>
<dbReference type="AlphaFoldDB" id="A0A090KJL8"/>
<dbReference type="Pfam" id="PF12637">
    <property type="entry name" value="TSCPD"/>
    <property type="match status" value="1"/>
</dbReference>
<feature type="domain" description="TSCPD" evidence="6">
    <location>
        <begin position="51"/>
        <end position="154"/>
    </location>
</feature>
<dbReference type="EC" id="1.17.4.1" evidence="2"/>
<evidence type="ECO:0000256" key="1">
    <source>
        <dbReference type="ARBA" id="ARBA00007405"/>
    </source>
</evidence>
<dbReference type="PATRIC" id="fig|80852.17.peg.1705"/>
<evidence type="ECO:0000313" key="7">
    <source>
        <dbReference type="EMBL" id="CED71724.1"/>
    </source>
</evidence>
<dbReference type="Proteomes" id="UP000032427">
    <property type="component" value="Chromosome 1"/>
</dbReference>
<comment type="catalytic activity">
    <reaction evidence="5">
        <text>a 2'-deoxyribonucleoside 5'-diphosphate + [thioredoxin]-disulfide + H2O = a ribonucleoside 5'-diphosphate + [thioredoxin]-dithiol</text>
        <dbReference type="Rhea" id="RHEA:23252"/>
        <dbReference type="Rhea" id="RHEA-COMP:10698"/>
        <dbReference type="Rhea" id="RHEA-COMP:10700"/>
        <dbReference type="ChEBI" id="CHEBI:15377"/>
        <dbReference type="ChEBI" id="CHEBI:29950"/>
        <dbReference type="ChEBI" id="CHEBI:50058"/>
        <dbReference type="ChEBI" id="CHEBI:57930"/>
        <dbReference type="ChEBI" id="CHEBI:73316"/>
        <dbReference type="EC" id="1.17.4.1"/>
    </reaction>
</comment>
<dbReference type="KEGG" id="awd:AWOD_I_1654"/>
<dbReference type="InterPro" id="IPR024434">
    <property type="entry name" value="TSCPD_dom"/>
</dbReference>
<name>A0A090KJL8_9GAMM</name>
<evidence type="ECO:0000313" key="8">
    <source>
        <dbReference type="Proteomes" id="UP000032427"/>
    </source>
</evidence>
<dbReference type="GO" id="GO:0004748">
    <property type="term" value="F:ribonucleoside-diphosphate reductase activity, thioredoxin disulfide as acceptor"/>
    <property type="evidence" value="ECO:0007669"/>
    <property type="project" value="UniProtKB-EC"/>
</dbReference>
<evidence type="ECO:0000259" key="6">
    <source>
        <dbReference type="Pfam" id="PF12637"/>
    </source>
</evidence>
<protein>
    <recommendedName>
        <fullName evidence="2">ribonucleoside-diphosphate reductase</fullName>
        <ecNumber evidence="2">1.17.4.1</ecNumber>
    </recommendedName>
</protein>
<evidence type="ECO:0000256" key="4">
    <source>
        <dbReference type="ARBA" id="ARBA00022741"/>
    </source>
</evidence>
<sequence>MVKKIDSKIIGFKVKSDDEPVAQQAVPETNIQQMHEMIQRPEKLLGSTYKLKTPEHVSEHSLFITINDVVLNEGTKHEIRRPFEVFINSKSLEHYQWIVALTRIMSAVFRKGGDCAFLVEELRSVFDPRGGYWNKGKYVPSLIAEIGNVIEQHLKGIGLIEDPEMDEHQKAFLEAKKAELEQQQETKEEVEASANFPPSATLCYKCHNKSVIVKDGCQTCLNCGDSKCG</sequence>
<dbReference type="OrthoDB" id="8478578at2"/>
<keyword evidence="8" id="KW-1185">Reference proteome</keyword>
<dbReference type="GO" id="GO:0000166">
    <property type="term" value="F:nucleotide binding"/>
    <property type="evidence" value="ECO:0007669"/>
    <property type="project" value="UniProtKB-KW"/>
</dbReference>
<dbReference type="GeneID" id="28541212"/>
<reference evidence="8" key="1">
    <citation type="submission" date="2014-09" db="EMBL/GenBank/DDBJ databases">
        <authorList>
            <person name="Hjerde E."/>
        </authorList>
    </citation>
    <scope>NUCLEOTIDE SEQUENCE [LARGE SCALE GENOMIC DNA]</scope>
    <source>
        <strain evidence="8">06/09/139</strain>
    </source>
</reference>
<proteinExistence type="inferred from homology"/>
<dbReference type="EMBL" id="LN554846">
    <property type="protein sequence ID" value="CED71724.1"/>
    <property type="molecule type" value="Genomic_DNA"/>
</dbReference>
<evidence type="ECO:0000256" key="2">
    <source>
        <dbReference type="ARBA" id="ARBA00012274"/>
    </source>
</evidence>
<accession>A0A090KJL8</accession>
<evidence type="ECO:0000256" key="3">
    <source>
        <dbReference type="ARBA" id="ARBA00022634"/>
    </source>
</evidence>
<gene>
    <name evidence="7" type="ORF">AWOD_I_1654</name>
</gene>
<keyword evidence="4" id="KW-0547">Nucleotide-binding</keyword>
<keyword evidence="3" id="KW-0237">DNA synthesis</keyword>
<dbReference type="HOGENOM" id="CLU_1194064_0_0_6"/>
<organism evidence="7 8">
    <name type="scientific">Aliivibrio wodanis</name>
    <dbReference type="NCBI Taxonomy" id="80852"/>
    <lineage>
        <taxon>Bacteria</taxon>
        <taxon>Pseudomonadati</taxon>
        <taxon>Pseudomonadota</taxon>
        <taxon>Gammaproteobacteria</taxon>
        <taxon>Vibrionales</taxon>
        <taxon>Vibrionaceae</taxon>
        <taxon>Aliivibrio</taxon>
    </lineage>
</organism>
<dbReference type="GO" id="GO:0071897">
    <property type="term" value="P:DNA biosynthetic process"/>
    <property type="evidence" value="ECO:0007669"/>
    <property type="project" value="UniProtKB-KW"/>
</dbReference>
<evidence type="ECO:0000256" key="5">
    <source>
        <dbReference type="ARBA" id="ARBA00047754"/>
    </source>
</evidence>
<comment type="similarity">
    <text evidence="1">Belongs to the ribonucleoside diphosphate reductase class-2 family.</text>
</comment>